<evidence type="ECO:0000313" key="1">
    <source>
        <dbReference type="EMBL" id="OCM71624.1"/>
    </source>
</evidence>
<dbReference type="Pfam" id="PF13671">
    <property type="entry name" value="AAA_33"/>
    <property type="match status" value="1"/>
</dbReference>
<dbReference type="SUPFAM" id="SSF52540">
    <property type="entry name" value="P-loop containing nucleoside triphosphate hydrolases"/>
    <property type="match status" value="1"/>
</dbReference>
<accession>A0A0E1EP74</accession>
<evidence type="ECO:0000313" key="4">
    <source>
        <dbReference type="Proteomes" id="UP000256718"/>
    </source>
</evidence>
<gene>
    <name evidence="1" type="ORF">AX245_10490</name>
    <name evidence="2" type="ORF">C4618_04215</name>
</gene>
<dbReference type="Proteomes" id="UP000093122">
    <property type="component" value="Unassembled WGS sequence"/>
</dbReference>
<sequence length="165" mass="19143">MVATLIIIRGNSASGKSTIAKQLQAELGEDTLLLSQDYLRREMLGTKDGENTTTIPLLINLLNYGYHNCSYIILEGILRSDWYTPVWKHILKHNPNNTYAYYYDLSFQETVKRHSTRLKSLEFGEDSLARWWLEKDFLKEIPEKILTKSMSLEDVKKLIMTDVLP</sequence>
<dbReference type="NCBIfam" id="NF005254">
    <property type="entry name" value="PRK06762.2-1"/>
    <property type="match status" value="1"/>
</dbReference>
<name>A0A0E1EP74_STRAG</name>
<dbReference type="NCBIfam" id="NF005255">
    <property type="entry name" value="PRK06762.2-2"/>
    <property type="match status" value="1"/>
</dbReference>
<dbReference type="Proteomes" id="UP000256718">
    <property type="component" value="Unassembled WGS sequence"/>
</dbReference>
<dbReference type="AlphaFoldDB" id="A0A0E1EP74"/>
<evidence type="ECO:0000313" key="2">
    <source>
        <dbReference type="EMBL" id="RDY83617.1"/>
    </source>
</evidence>
<dbReference type="EMBL" id="QHGZ01000110">
    <property type="protein sequence ID" value="RDY83617.1"/>
    <property type="molecule type" value="Genomic_DNA"/>
</dbReference>
<comment type="caution">
    <text evidence="1">The sequence shown here is derived from an EMBL/GenBank/DDBJ whole genome shotgun (WGS) entry which is preliminary data.</text>
</comment>
<dbReference type="Gene3D" id="3.40.50.300">
    <property type="entry name" value="P-loop containing nucleotide triphosphate hydrolases"/>
    <property type="match status" value="1"/>
</dbReference>
<dbReference type="EMBL" id="MAWT01000022">
    <property type="protein sequence ID" value="OCM71624.1"/>
    <property type="molecule type" value="Genomic_DNA"/>
</dbReference>
<dbReference type="GeneID" id="66886728"/>
<reference evidence="1 3" key="1">
    <citation type="journal article" date="2016" name="Sci. Rep.">
        <title>Serotype IV Streptococcus agalactiae ST-452 has arisen from large genomic recombination events between CC23 and the hypervirulent CC17 lineages.</title>
        <authorList>
            <person name="Campisi E."/>
            <person name="Rinaudo C.D."/>
            <person name="Donati C."/>
            <person name="Barucco M."/>
            <person name="Torricelli G."/>
            <person name="Edwards M.S."/>
            <person name="Baker C.J."/>
            <person name="Margarit I."/>
            <person name="Rosini R."/>
        </authorList>
    </citation>
    <scope>NUCLEOTIDE SEQUENCE [LARGE SCALE GENOMIC DNA]</scope>
    <source>
        <strain evidence="1 3">CZ-PW-140</strain>
    </source>
</reference>
<proteinExistence type="predicted"/>
<dbReference type="RefSeq" id="WP_000226643.1">
    <property type="nucleotide sequence ID" value="NZ_CABFMI010000013.1"/>
</dbReference>
<dbReference type="InterPro" id="IPR027417">
    <property type="entry name" value="P-loop_NTPase"/>
</dbReference>
<dbReference type="KEGG" id="sage:EN72_10195"/>
<organism evidence="1 3">
    <name type="scientific">Streptococcus agalactiae</name>
    <dbReference type="NCBI Taxonomy" id="1311"/>
    <lineage>
        <taxon>Bacteria</taxon>
        <taxon>Bacillati</taxon>
        <taxon>Bacillota</taxon>
        <taxon>Bacilli</taxon>
        <taxon>Lactobacillales</taxon>
        <taxon>Streptococcaceae</taxon>
        <taxon>Streptococcus</taxon>
    </lineage>
</organism>
<reference evidence="2 4" key="2">
    <citation type="journal article" date="2018" name="Emerg. Microbes Infect.">
        <title>Phenotypic and molecular analysis of nontypeable Group B streptococci: identification of cps2a and hybrid cps2a/cps5 Group B streptococcal capsule gene clusters.</title>
        <authorList>
            <person name="Alhhazmi A."/>
            <person name="Tyrrell G.J."/>
        </authorList>
    </citation>
    <scope>NUCLEOTIDE SEQUENCE [LARGE SCALE GENOMIC DNA]</scope>
    <source>
        <strain evidence="2 4">PLGBS17</strain>
    </source>
</reference>
<protein>
    <submittedName>
        <fullName evidence="1">Zeta toxin</fullName>
    </submittedName>
</protein>
<evidence type="ECO:0000313" key="3">
    <source>
        <dbReference type="Proteomes" id="UP000093122"/>
    </source>
</evidence>